<evidence type="ECO:0000313" key="2">
    <source>
        <dbReference type="Proteomes" id="UP000269539"/>
    </source>
</evidence>
<dbReference type="Proteomes" id="UP000269539">
    <property type="component" value="Unassembled WGS sequence"/>
</dbReference>
<name>A0A3M7DTB1_HORWE</name>
<reference evidence="1 2" key="1">
    <citation type="journal article" date="2018" name="BMC Genomics">
        <title>Genomic evidence for intraspecific hybridization in a clonal and extremely halotolerant yeast.</title>
        <authorList>
            <person name="Gostincar C."/>
            <person name="Stajich J.E."/>
            <person name="Zupancic J."/>
            <person name="Zalar P."/>
            <person name="Gunde-Cimerman N."/>
        </authorList>
    </citation>
    <scope>NUCLEOTIDE SEQUENCE [LARGE SCALE GENOMIC DNA]</scope>
    <source>
        <strain evidence="1 2">EXF-10513</strain>
    </source>
</reference>
<dbReference type="AlphaFoldDB" id="A0A3M7DTB1"/>
<sequence>MSAEHSSEVRDLLRQILCQTKRIDARLERMESHQKRVEENISRPVAEESLQKTVTRAPPSGHNWSAAEQFFSMPELTEMMLLKLPIQELLLAQRVCSRFKATMDESVRIRRALFFVPEPVVGGRGAGTPRVNPLLTDKFQIHRRRFIITKATFDCEPTLPISIMVEVKDRGVGIECKHMPLFQDATYFSHGSWRKMLAAQSLETALSMSRCGDRVFMPVPLGAPLTMEEAKEEGAQQFFTEMVKTATKY</sequence>
<gene>
    <name evidence="1" type="ORF">D0864_11567</name>
</gene>
<protein>
    <recommendedName>
        <fullName evidence="3">F-box domain-containing protein</fullName>
    </recommendedName>
</protein>
<dbReference type="EMBL" id="QWIO01001706">
    <property type="protein sequence ID" value="RMY67494.1"/>
    <property type="molecule type" value="Genomic_DNA"/>
</dbReference>
<evidence type="ECO:0008006" key="3">
    <source>
        <dbReference type="Google" id="ProtNLM"/>
    </source>
</evidence>
<comment type="caution">
    <text evidence="1">The sequence shown here is derived from an EMBL/GenBank/DDBJ whole genome shotgun (WGS) entry which is preliminary data.</text>
</comment>
<proteinExistence type="predicted"/>
<dbReference type="VEuPathDB" id="FungiDB:BTJ68_13364"/>
<accession>A0A3M7DTB1</accession>
<evidence type="ECO:0000313" key="1">
    <source>
        <dbReference type="EMBL" id="RMY67494.1"/>
    </source>
</evidence>
<organism evidence="1 2">
    <name type="scientific">Hortaea werneckii</name>
    <name type="common">Black yeast</name>
    <name type="synonym">Cladosporium werneckii</name>
    <dbReference type="NCBI Taxonomy" id="91943"/>
    <lineage>
        <taxon>Eukaryota</taxon>
        <taxon>Fungi</taxon>
        <taxon>Dikarya</taxon>
        <taxon>Ascomycota</taxon>
        <taxon>Pezizomycotina</taxon>
        <taxon>Dothideomycetes</taxon>
        <taxon>Dothideomycetidae</taxon>
        <taxon>Mycosphaerellales</taxon>
        <taxon>Teratosphaeriaceae</taxon>
        <taxon>Hortaea</taxon>
    </lineage>
</organism>